<dbReference type="OrthoDB" id="445624at2759"/>
<dbReference type="AlphaFoldDB" id="A0A813K4F8"/>
<feature type="signal peptide" evidence="2">
    <location>
        <begin position="1"/>
        <end position="24"/>
    </location>
</feature>
<accession>A0A813K4F8</accession>
<keyword evidence="6" id="KW-1185">Reference proteome</keyword>
<evidence type="ECO:0000313" key="6">
    <source>
        <dbReference type="Proteomes" id="UP000654075"/>
    </source>
</evidence>
<proteinExistence type="predicted"/>
<dbReference type="Gene3D" id="1.10.225.10">
    <property type="entry name" value="Saposin-like"/>
    <property type="match status" value="1"/>
</dbReference>
<reference evidence="4" key="1">
    <citation type="submission" date="2021-02" db="EMBL/GenBank/DDBJ databases">
        <authorList>
            <person name="Dougan E. K."/>
            <person name="Rhodes N."/>
            <person name="Thang M."/>
            <person name="Chan C."/>
        </authorList>
    </citation>
    <scope>NUCLEOTIDE SEQUENCE</scope>
</reference>
<feature type="compositionally biased region" description="Basic residues" evidence="1">
    <location>
        <begin position="182"/>
        <end position="196"/>
    </location>
</feature>
<name>A0A813K4F8_POLGL</name>
<sequence length="196" mass="21428">MLPLPRRVLLQLVVLSVFSSHPNSFPILAAAGGGKGSKRTGNEGRSGQRCTICQRVAAEAATVWSLAKTTKPGSPYFYIGKEAKGQAAEEQVVEVVSKKICNRNVLSALPNPKGYALHHPTLQWECEDLMEHTSEALVDALTLGENMASFCWEQDVCGSSDAEMFDFVPEDDDDEEEDALKNNKKSKKTNAKKSEL</sequence>
<evidence type="ECO:0000313" key="3">
    <source>
        <dbReference type="EMBL" id="CAE8616556.1"/>
    </source>
</evidence>
<evidence type="ECO:0000313" key="5">
    <source>
        <dbReference type="Proteomes" id="UP000626109"/>
    </source>
</evidence>
<feature type="compositionally biased region" description="Acidic residues" evidence="1">
    <location>
        <begin position="168"/>
        <end position="178"/>
    </location>
</feature>
<organism evidence="4 5">
    <name type="scientific">Polarella glacialis</name>
    <name type="common">Dinoflagellate</name>
    <dbReference type="NCBI Taxonomy" id="89957"/>
    <lineage>
        <taxon>Eukaryota</taxon>
        <taxon>Sar</taxon>
        <taxon>Alveolata</taxon>
        <taxon>Dinophyceae</taxon>
        <taxon>Suessiales</taxon>
        <taxon>Suessiaceae</taxon>
        <taxon>Polarella</taxon>
    </lineage>
</organism>
<keyword evidence="2" id="KW-0732">Signal</keyword>
<feature type="chain" id="PRO_5036222234" evidence="2">
    <location>
        <begin position="25"/>
        <end position="196"/>
    </location>
</feature>
<evidence type="ECO:0000256" key="1">
    <source>
        <dbReference type="SAM" id="MobiDB-lite"/>
    </source>
</evidence>
<dbReference type="EMBL" id="CAJNNW010027613">
    <property type="protein sequence ID" value="CAE8692296.1"/>
    <property type="molecule type" value="Genomic_DNA"/>
</dbReference>
<dbReference type="Proteomes" id="UP000654075">
    <property type="component" value="Unassembled WGS sequence"/>
</dbReference>
<protein>
    <submittedName>
        <fullName evidence="4">Uncharacterized protein</fullName>
    </submittedName>
</protein>
<feature type="region of interest" description="Disordered" evidence="1">
    <location>
        <begin position="165"/>
        <end position="196"/>
    </location>
</feature>
<dbReference type="EMBL" id="CAJNNV010025905">
    <property type="protein sequence ID" value="CAE8616556.1"/>
    <property type="molecule type" value="Genomic_DNA"/>
</dbReference>
<evidence type="ECO:0000256" key="2">
    <source>
        <dbReference type="SAM" id="SignalP"/>
    </source>
</evidence>
<gene>
    <name evidence="3" type="ORF">PGLA1383_LOCUS34237</name>
    <name evidence="4" type="ORF">PGLA2088_LOCUS27813</name>
</gene>
<evidence type="ECO:0000313" key="4">
    <source>
        <dbReference type="EMBL" id="CAE8692296.1"/>
    </source>
</evidence>
<dbReference type="Proteomes" id="UP000626109">
    <property type="component" value="Unassembled WGS sequence"/>
</dbReference>
<comment type="caution">
    <text evidence="4">The sequence shown here is derived from an EMBL/GenBank/DDBJ whole genome shotgun (WGS) entry which is preliminary data.</text>
</comment>